<name>A0AAX4IJA0_9PEZI</name>
<reference evidence="3" key="1">
    <citation type="journal article" date="2023" name="bioRxiv">
        <title>Complete genome of the Medicago anthracnose fungus, Colletotrichum destructivum, reveals a mini-chromosome-like region within a core chromosome.</title>
        <authorList>
            <person name="Lapalu N."/>
            <person name="Simon A."/>
            <person name="Lu A."/>
            <person name="Plaumann P.-L."/>
            <person name="Amselem J."/>
            <person name="Pigne S."/>
            <person name="Auger A."/>
            <person name="Koch C."/>
            <person name="Dallery J.-F."/>
            <person name="O'Connell R.J."/>
        </authorList>
    </citation>
    <scope>NUCLEOTIDE SEQUENCE [LARGE SCALE GENOMIC DNA]</scope>
    <source>
        <strain evidence="3">CBS 520.97</strain>
    </source>
</reference>
<feature type="signal peptide" evidence="1">
    <location>
        <begin position="1"/>
        <end position="18"/>
    </location>
</feature>
<evidence type="ECO:0000313" key="3">
    <source>
        <dbReference type="Proteomes" id="UP001322277"/>
    </source>
</evidence>
<evidence type="ECO:0008006" key="4">
    <source>
        <dbReference type="Google" id="ProtNLM"/>
    </source>
</evidence>
<dbReference type="Proteomes" id="UP001322277">
    <property type="component" value="Chromosome 5"/>
</dbReference>
<gene>
    <name evidence="2" type="ORF">CDEST_08501</name>
</gene>
<dbReference type="KEGG" id="cdet:87945004"/>
<evidence type="ECO:0000313" key="2">
    <source>
        <dbReference type="EMBL" id="WQF83487.1"/>
    </source>
</evidence>
<dbReference type="EMBL" id="CP137309">
    <property type="protein sequence ID" value="WQF83487.1"/>
    <property type="molecule type" value="Genomic_DNA"/>
</dbReference>
<feature type="chain" id="PRO_5043500650" description="Secreted protein" evidence="1">
    <location>
        <begin position="19"/>
        <end position="105"/>
    </location>
</feature>
<evidence type="ECO:0000256" key="1">
    <source>
        <dbReference type="SAM" id="SignalP"/>
    </source>
</evidence>
<proteinExistence type="predicted"/>
<accession>A0AAX4IJA0</accession>
<sequence>MMGGAFSLLSLPFRQWLACHDRWRVTSGPNVNRWLRWLRRPSHGRGQEWRWVGCQCFCFGRKVRFEFDAVFVVLGLLGPYLHHHGWVYYRFSSAPLISSRVGIVC</sequence>
<dbReference type="RefSeq" id="XP_062780711.1">
    <property type="nucleotide sequence ID" value="XM_062924660.1"/>
</dbReference>
<dbReference type="AlphaFoldDB" id="A0AAX4IJA0"/>
<keyword evidence="1" id="KW-0732">Signal</keyword>
<dbReference type="GeneID" id="87945004"/>
<keyword evidence="3" id="KW-1185">Reference proteome</keyword>
<protein>
    <recommendedName>
        <fullName evidence="4">Secreted protein</fullName>
    </recommendedName>
</protein>
<organism evidence="2 3">
    <name type="scientific">Colletotrichum destructivum</name>
    <dbReference type="NCBI Taxonomy" id="34406"/>
    <lineage>
        <taxon>Eukaryota</taxon>
        <taxon>Fungi</taxon>
        <taxon>Dikarya</taxon>
        <taxon>Ascomycota</taxon>
        <taxon>Pezizomycotina</taxon>
        <taxon>Sordariomycetes</taxon>
        <taxon>Hypocreomycetidae</taxon>
        <taxon>Glomerellales</taxon>
        <taxon>Glomerellaceae</taxon>
        <taxon>Colletotrichum</taxon>
        <taxon>Colletotrichum destructivum species complex</taxon>
    </lineage>
</organism>